<dbReference type="AlphaFoldDB" id="A0A1H0IDE7"/>
<reference evidence="2" key="1">
    <citation type="submission" date="2016-10" db="EMBL/GenBank/DDBJ databases">
        <authorList>
            <person name="Varghese N."/>
            <person name="Submissions S."/>
        </authorList>
    </citation>
    <scope>NUCLEOTIDE SEQUENCE [LARGE SCALE GENOMIC DNA]</scope>
    <source>
        <strain evidence="2">CGMCC 1.6444</strain>
    </source>
</reference>
<keyword evidence="2" id="KW-1185">Reference proteome</keyword>
<proteinExistence type="predicted"/>
<gene>
    <name evidence="1" type="ORF">SAMN04487957_10577</name>
</gene>
<sequence length="107" mass="11952">MKLRRIDADLERTLLEGRTQVVTAEVQGESWLQRSWRPLLMLWFAALVGAHWLGLTPETLDAAVVERLLDIVQLGIGGYVVGRSVEKTARTLSGSGIFEHLQAKAKR</sequence>
<accession>A0A1H0IDE7</accession>
<protein>
    <submittedName>
        <fullName evidence="1">Holin of 3TMs, for gene-transfer release</fullName>
    </submittedName>
</protein>
<dbReference type="Pfam" id="PF11351">
    <property type="entry name" value="GTA_holin_3TM"/>
    <property type="match status" value="1"/>
</dbReference>
<organism evidence="1 2">
    <name type="scientific">Halomonas shengliensis</name>
    <dbReference type="NCBI Taxonomy" id="419597"/>
    <lineage>
        <taxon>Bacteria</taxon>
        <taxon>Pseudomonadati</taxon>
        <taxon>Pseudomonadota</taxon>
        <taxon>Gammaproteobacteria</taxon>
        <taxon>Oceanospirillales</taxon>
        <taxon>Halomonadaceae</taxon>
        <taxon>Halomonas</taxon>
    </lineage>
</organism>
<evidence type="ECO:0000313" key="2">
    <source>
        <dbReference type="Proteomes" id="UP000199075"/>
    </source>
</evidence>
<name>A0A1H0IDE7_9GAMM</name>
<dbReference type="InterPro" id="IPR021497">
    <property type="entry name" value="GTA_holin_3TM"/>
</dbReference>
<evidence type="ECO:0000313" key="1">
    <source>
        <dbReference type="EMBL" id="SDO29412.1"/>
    </source>
</evidence>
<dbReference type="EMBL" id="FNIV01000005">
    <property type="protein sequence ID" value="SDO29412.1"/>
    <property type="molecule type" value="Genomic_DNA"/>
</dbReference>
<dbReference type="Proteomes" id="UP000199075">
    <property type="component" value="Unassembled WGS sequence"/>
</dbReference>
<dbReference type="STRING" id="419597.SAMN04487957_10577"/>